<dbReference type="SUPFAM" id="SSF144122">
    <property type="entry name" value="Tim10-like"/>
    <property type="match status" value="1"/>
</dbReference>
<comment type="function">
    <text evidence="13">Probable mitochondrial intermembrane chaperone that participates in the import and insertion of some multi-pass transmembrane proteins into the mitochondrial inner membrane. Also required for the transfer of beta-barrel precursors from the TOM complex to the sorting and assembly machinery (SAM complex) of the outer membrane. Acts as a chaperone-like protein that protects the hydrophobic precursors from aggregation and guide them through the mitochondrial intermembrane space.</text>
</comment>
<dbReference type="Proteomes" id="UP000694399">
    <property type="component" value="Chromosome D2"/>
</dbReference>
<evidence type="ECO:0000256" key="5">
    <source>
        <dbReference type="ARBA" id="ARBA00022792"/>
    </source>
</evidence>
<evidence type="ECO:0000313" key="19">
    <source>
        <dbReference type="Proteomes" id="UP000694399"/>
    </source>
</evidence>
<evidence type="ECO:0000256" key="3">
    <source>
        <dbReference type="ARBA" id="ARBA00022448"/>
    </source>
</evidence>
<protein>
    <recommendedName>
        <fullName evidence="15">Mitochondrial import inner membrane translocase subunit Tim8 B</fullName>
    </recommendedName>
</protein>
<evidence type="ECO:0000256" key="15">
    <source>
        <dbReference type="ARBA" id="ARBA00068848"/>
    </source>
</evidence>
<keyword evidence="19" id="KW-1185">Reference proteome</keyword>
<dbReference type="GO" id="GO:0015031">
    <property type="term" value="P:protein transport"/>
    <property type="evidence" value="ECO:0007669"/>
    <property type="project" value="UniProtKB-KW"/>
</dbReference>
<evidence type="ECO:0000313" key="18">
    <source>
        <dbReference type="Ensembl" id="ENSPLOP00000019063.1"/>
    </source>
</evidence>
<dbReference type="Pfam" id="PF02953">
    <property type="entry name" value="zf-Tim10_DDP"/>
    <property type="match status" value="1"/>
</dbReference>
<dbReference type="GO" id="GO:0046872">
    <property type="term" value="F:metal ion binding"/>
    <property type="evidence" value="ECO:0007669"/>
    <property type="project" value="UniProtKB-KW"/>
</dbReference>
<reference evidence="18" key="1">
    <citation type="journal article" date="2019" name="bioRxiv">
        <title>Long live the king: chromosome-level assembly of the lion (Panthera leo) using linked-read, Hi-C, and long read data.</title>
        <authorList>
            <person name="Armstrong E.E."/>
            <person name="Taylor R.W."/>
            <person name="Miller D.E."/>
            <person name="Kaelin C."/>
            <person name="Barsh G."/>
            <person name="Hadly E.A."/>
            <person name="Petrov D."/>
        </authorList>
    </citation>
    <scope>NUCLEOTIDE SEQUENCE [LARGE SCALE GENOMIC DNA]</scope>
</reference>
<name>A0A8C9D711_PANLE</name>
<dbReference type="OMA" id="PRMRTHA"/>
<evidence type="ECO:0000256" key="10">
    <source>
        <dbReference type="ARBA" id="ARBA00023136"/>
    </source>
</evidence>
<accession>A0A8C9D711</accession>
<feature type="domain" description="Tim10-like" evidence="17">
    <location>
        <begin position="206"/>
        <end position="266"/>
    </location>
</feature>
<evidence type="ECO:0000256" key="4">
    <source>
        <dbReference type="ARBA" id="ARBA00022723"/>
    </source>
</evidence>
<keyword evidence="5" id="KW-0999">Mitochondrion inner membrane</keyword>
<dbReference type="GeneTree" id="ENSGT00940000155479"/>
<evidence type="ECO:0000256" key="16">
    <source>
        <dbReference type="SAM" id="MobiDB-lite"/>
    </source>
</evidence>
<dbReference type="Ensembl" id="ENSPLOT00000021108.1">
    <property type="protein sequence ID" value="ENSPLOP00000019063.1"/>
    <property type="gene ID" value="ENSPLOG00000013969.1"/>
</dbReference>
<evidence type="ECO:0000256" key="7">
    <source>
        <dbReference type="ARBA" id="ARBA00022927"/>
    </source>
</evidence>
<proteinExistence type="inferred from homology"/>
<evidence type="ECO:0000256" key="11">
    <source>
        <dbReference type="ARBA" id="ARBA00023157"/>
    </source>
</evidence>
<keyword evidence="3" id="KW-0813">Transport</keyword>
<evidence type="ECO:0000256" key="13">
    <source>
        <dbReference type="ARBA" id="ARBA00058391"/>
    </source>
</evidence>
<reference evidence="18" key="3">
    <citation type="submission" date="2025-09" db="UniProtKB">
        <authorList>
            <consortium name="Ensembl"/>
        </authorList>
    </citation>
    <scope>IDENTIFICATION</scope>
</reference>
<evidence type="ECO:0000256" key="12">
    <source>
        <dbReference type="ARBA" id="ARBA00023186"/>
    </source>
</evidence>
<evidence type="ECO:0000256" key="1">
    <source>
        <dbReference type="ARBA" id="ARBA00004137"/>
    </source>
</evidence>
<comment type="similarity">
    <text evidence="2">Belongs to the small Tim family.</text>
</comment>
<keyword evidence="10" id="KW-0472">Membrane</keyword>
<feature type="compositionally biased region" description="Basic residues" evidence="16">
    <location>
        <begin position="174"/>
        <end position="184"/>
    </location>
</feature>
<keyword evidence="11" id="KW-1015">Disulfide bond</keyword>
<evidence type="ECO:0000259" key="17">
    <source>
        <dbReference type="Pfam" id="PF02953"/>
    </source>
</evidence>
<feature type="region of interest" description="Disordered" evidence="16">
    <location>
        <begin position="107"/>
        <end position="184"/>
    </location>
</feature>
<sequence>MQGGCILRTLYGEKKQNSYEKLQQDRNFQELSFRLSIPTSALSGSDNALGRTSGRVGNSDYRHGFDRNQMGKRNGEIPCSRGLVAWRQILTALPSLAGDCTKNLRLPGPLTSASLRTTQDTQPPETRHLSPEGSRSPSNPEAVPQLLPPLDNERKQETGKCRVNRKSGAGARPPRMRTHARRKAGSSRWTMAELGEADEAELQRLVAAEQQKAQFTAQVHHFMELCWDKCVEKPGNRLDSRTENCLSSCVDRFIDTTLAITSRFAQIVQKGGQ</sequence>
<evidence type="ECO:0000256" key="14">
    <source>
        <dbReference type="ARBA" id="ARBA00064226"/>
    </source>
</evidence>
<keyword evidence="4" id="KW-0479">Metal-binding</keyword>
<reference evidence="18" key="2">
    <citation type="submission" date="2025-08" db="UniProtKB">
        <authorList>
            <consortium name="Ensembl"/>
        </authorList>
    </citation>
    <scope>IDENTIFICATION</scope>
</reference>
<evidence type="ECO:0000256" key="6">
    <source>
        <dbReference type="ARBA" id="ARBA00022833"/>
    </source>
</evidence>
<dbReference type="GO" id="GO:0005743">
    <property type="term" value="C:mitochondrial inner membrane"/>
    <property type="evidence" value="ECO:0007669"/>
    <property type="project" value="UniProtKB-SubCell"/>
</dbReference>
<keyword evidence="7" id="KW-0653">Protein transport</keyword>
<comment type="subcellular location">
    <subcellularLocation>
        <location evidence="1">Mitochondrion inner membrane</location>
        <topology evidence="1">Peripheral membrane protein</topology>
        <orientation evidence="1">Intermembrane side</orientation>
    </subcellularLocation>
</comment>
<keyword evidence="12" id="KW-0143">Chaperone</keyword>
<dbReference type="Gene3D" id="1.10.287.810">
    <property type="entry name" value="Mitochondrial import inner membrane translocase subunit tim13 like domains"/>
    <property type="match status" value="1"/>
</dbReference>
<dbReference type="InterPro" id="IPR035427">
    <property type="entry name" value="Tim10-like_dom_sf"/>
</dbReference>
<comment type="subunit">
    <text evidence="14">Heterohexamer; possibly composed of 3 copies of TIMM8B and 3 copies of TIMM13, named soluble 70 kDa complex. Associates with the TIM22 complex, whose core is composed of TIMM22.</text>
</comment>
<dbReference type="FunFam" id="1.10.287.810:FF:000005">
    <property type="entry name" value="Mitochondrial import inner membrane translocase subunit Tim8 B"/>
    <property type="match status" value="1"/>
</dbReference>
<evidence type="ECO:0000256" key="9">
    <source>
        <dbReference type="ARBA" id="ARBA00023128"/>
    </source>
</evidence>
<evidence type="ECO:0000256" key="2">
    <source>
        <dbReference type="ARBA" id="ARBA00006720"/>
    </source>
</evidence>
<organism evidence="18 19">
    <name type="scientific">Panthera leo</name>
    <name type="common">Lion</name>
    <dbReference type="NCBI Taxonomy" id="9689"/>
    <lineage>
        <taxon>Eukaryota</taxon>
        <taxon>Metazoa</taxon>
        <taxon>Chordata</taxon>
        <taxon>Craniata</taxon>
        <taxon>Vertebrata</taxon>
        <taxon>Euteleostomi</taxon>
        <taxon>Mammalia</taxon>
        <taxon>Eutheria</taxon>
        <taxon>Laurasiatheria</taxon>
        <taxon>Carnivora</taxon>
        <taxon>Feliformia</taxon>
        <taxon>Felidae</taxon>
        <taxon>Pantherinae</taxon>
        <taxon>Panthera</taxon>
    </lineage>
</organism>
<dbReference type="AlphaFoldDB" id="A0A8C9D711"/>
<keyword evidence="8" id="KW-0811">Translocation</keyword>
<evidence type="ECO:0000256" key="8">
    <source>
        <dbReference type="ARBA" id="ARBA00023010"/>
    </source>
</evidence>
<dbReference type="InterPro" id="IPR004217">
    <property type="entry name" value="Tim10-like"/>
</dbReference>
<keyword evidence="9" id="KW-0496">Mitochondrion</keyword>
<keyword evidence="6" id="KW-0862">Zinc</keyword>
<feature type="compositionally biased region" description="Basic and acidic residues" evidence="16">
    <location>
        <begin position="151"/>
        <end position="160"/>
    </location>
</feature>
<feature type="compositionally biased region" description="Polar residues" evidence="16">
    <location>
        <begin position="111"/>
        <end position="124"/>
    </location>
</feature>